<dbReference type="GO" id="GO:0080008">
    <property type="term" value="C:Cul4-RING E3 ubiquitin ligase complex"/>
    <property type="evidence" value="ECO:0007669"/>
    <property type="project" value="TreeGrafter"/>
</dbReference>
<feature type="compositionally biased region" description="Polar residues" evidence="3">
    <location>
        <begin position="907"/>
        <end position="923"/>
    </location>
</feature>
<feature type="region of interest" description="Disordered" evidence="3">
    <location>
        <begin position="1745"/>
        <end position="1835"/>
    </location>
</feature>
<feature type="region of interest" description="Disordered" evidence="3">
    <location>
        <begin position="178"/>
        <end position="198"/>
    </location>
</feature>
<keyword evidence="5" id="KW-1185">Reference proteome</keyword>
<name>A0AAV6JMB3_9ERIC</name>
<feature type="compositionally biased region" description="Basic and acidic residues" evidence="3">
    <location>
        <begin position="283"/>
        <end position="292"/>
    </location>
</feature>
<dbReference type="FunFam" id="2.130.10.10:FF:000366">
    <property type="entry name" value="DDB1-and CUL4-associated factor homolog 1"/>
    <property type="match status" value="1"/>
</dbReference>
<keyword evidence="2" id="KW-0539">Nucleus</keyword>
<feature type="region of interest" description="Disordered" evidence="3">
    <location>
        <begin position="1192"/>
        <end position="1237"/>
    </location>
</feature>
<dbReference type="SUPFAM" id="SSF48371">
    <property type="entry name" value="ARM repeat"/>
    <property type="match status" value="1"/>
</dbReference>
<evidence type="ECO:0000313" key="4">
    <source>
        <dbReference type="EMBL" id="KAG5541150.1"/>
    </source>
</evidence>
<feature type="region of interest" description="Disordered" evidence="3">
    <location>
        <begin position="1"/>
        <end position="51"/>
    </location>
</feature>
<dbReference type="InterPro" id="IPR015943">
    <property type="entry name" value="WD40/YVTN_repeat-like_dom_sf"/>
</dbReference>
<evidence type="ECO:0008006" key="6">
    <source>
        <dbReference type="Google" id="ProtNLM"/>
    </source>
</evidence>
<reference evidence="4" key="1">
    <citation type="submission" date="2020-08" db="EMBL/GenBank/DDBJ databases">
        <title>Plant Genome Project.</title>
        <authorList>
            <person name="Zhang R.-G."/>
        </authorList>
    </citation>
    <scope>NUCLEOTIDE SEQUENCE</scope>
    <source>
        <strain evidence="4">WSP0</strain>
        <tissue evidence="4">Leaf</tissue>
    </source>
</reference>
<dbReference type="InterPro" id="IPR016024">
    <property type="entry name" value="ARM-type_fold"/>
</dbReference>
<dbReference type="Gene3D" id="2.130.10.10">
    <property type="entry name" value="YVTN repeat-like/Quinoprotein amine dehydrogenase"/>
    <property type="match status" value="1"/>
</dbReference>
<dbReference type="PANTHER" id="PTHR13129:SF4">
    <property type="entry name" value="DDB1- AND CUL4-ASSOCIATED FACTOR 1"/>
    <property type="match status" value="1"/>
</dbReference>
<dbReference type="SMART" id="SM00320">
    <property type="entry name" value="WD40"/>
    <property type="match status" value="2"/>
</dbReference>
<accession>A0AAV6JMB3</accession>
<dbReference type="EMBL" id="JACTNZ010000007">
    <property type="protein sequence ID" value="KAG5541150.1"/>
    <property type="molecule type" value="Genomic_DNA"/>
</dbReference>
<comment type="caution">
    <text evidence="4">The sequence shown here is derived from an EMBL/GenBank/DDBJ whole genome shotgun (WGS) entry which is preliminary data.</text>
</comment>
<feature type="region of interest" description="Disordered" evidence="3">
    <location>
        <begin position="901"/>
        <end position="923"/>
    </location>
</feature>
<dbReference type="Proteomes" id="UP000823749">
    <property type="component" value="Chromosome 7"/>
</dbReference>
<comment type="subcellular location">
    <subcellularLocation>
        <location evidence="1">Nucleus</location>
    </subcellularLocation>
</comment>
<dbReference type="SUPFAM" id="SSF50978">
    <property type="entry name" value="WD40 repeat-like"/>
    <property type="match status" value="1"/>
</dbReference>
<organism evidence="4 5">
    <name type="scientific">Rhododendron griersonianum</name>
    <dbReference type="NCBI Taxonomy" id="479676"/>
    <lineage>
        <taxon>Eukaryota</taxon>
        <taxon>Viridiplantae</taxon>
        <taxon>Streptophyta</taxon>
        <taxon>Embryophyta</taxon>
        <taxon>Tracheophyta</taxon>
        <taxon>Spermatophyta</taxon>
        <taxon>Magnoliopsida</taxon>
        <taxon>eudicotyledons</taxon>
        <taxon>Gunneridae</taxon>
        <taxon>Pentapetalae</taxon>
        <taxon>asterids</taxon>
        <taxon>Ericales</taxon>
        <taxon>Ericaceae</taxon>
        <taxon>Ericoideae</taxon>
        <taxon>Rhodoreae</taxon>
        <taxon>Rhododendron</taxon>
    </lineage>
</organism>
<evidence type="ECO:0000256" key="3">
    <source>
        <dbReference type="SAM" id="MobiDB-lite"/>
    </source>
</evidence>
<protein>
    <recommendedName>
        <fullName evidence="6">LisH domain-containing protein</fullName>
    </recommendedName>
</protein>
<evidence type="ECO:0000256" key="2">
    <source>
        <dbReference type="ARBA" id="ARBA00023242"/>
    </source>
</evidence>
<proteinExistence type="predicted"/>
<dbReference type="InterPro" id="IPR036322">
    <property type="entry name" value="WD40_repeat_dom_sf"/>
</dbReference>
<dbReference type="PANTHER" id="PTHR13129">
    <property type="entry name" value="VPRBP PROTEIN-RELATED"/>
    <property type="match status" value="1"/>
</dbReference>
<dbReference type="GO" id="GO:0016567">
    <property type="term" value="P:protein ubiquitination"/>
    <property type="evidence" value="ECO:0007669"/>
    <property type="project" value="InterPro"/>
</dbReference>
<evidence type="ECO:0000313" key="5">
    <source>
        <dbReference type="Proteomes" id="UP000823749"/>
    </source>
</evidence>
<feature type="region of interest" description="Disordered" evidence="3">
    <location>
        <begin position="251"/>
        <end position="350"/>
    </location>
</feature>
<sequence>METAADESRLVIAGGGAPPPPPTPAALPVEEDEEEGEEEEEQEEEEISEDESLMVKAQALMEKITSSPDNPNPNVLHALSSIFETQESRYMEETGHSSLNNARASHNVGRLGNLVRDNDEFFELISSTFLSETRYPVSVQAAAARLLFSCSLTWMYPHVFEETVLENIKGWVMDETAKSAGEDHNRKHESGRKKSSNSEMLRTYSTGLLAVCLSGGGQVVEDVLTSGLSAKLMRYLRIRALGETSLNQKDAPYTAESKNTTSANCIRGREDSRSRFRQVSETSHLDAPKIMEEGSLDDQTAEQDHDRRLARGSRGWARSKGKGRVNEGDVENEQGLISPGSGSGLGADGRSLKDRVINRSLELKRLPEPKKGLGRIGGDSLVIEREDNDDCFQECKVGTKDISDLVKKAVRAAEAEARAANAPAEAVKAAGDAAAEAVKSASLEEYRKTNDEEAAVLVASRTVSTVIDAANAVEVSRSSSGMLADSMNSRGTVPEPNEEVEEFFIPDTDSLAKLREKFCIQSLVILGEYVEVLGPVLHEKGVDVSLALLQRSSKHKETLKMAVLLPDVLKLICTLAAHRKFAALFVDRGGMQRLLAVPRVSQTFFGLSSCLFTIGSLQGIMERVCALPSDAVQQVVELALQLLECPQDQARKNAALFFSNAFVFKAVLDSFDAQDGPQKSLSLLLDAASVRSGVNSAALGLSSSSGSVRNDRSPSEVLTSSEKQIAYHTCVALRQYFRAHLLLLVDSIRPYKSNRSAVRNIQNVRAAYKPLDISNEAMDAVFRLLQKDRKLGPAFVRTRWPAVDKFLASNGHIIMLELCQAPTVDRYLHDLLQYALGVLHIVTLVPYSRKPILNAMLSSDRVGIAVILDAANGAGYPDPEIIHPALNVLVNLVCPPPSISNKPPPITQVQQSASGQTSNGSAMESSVVDRGSLAALGTPSVSNTSQAPAISGLVGDRRISLGAGAGCAGLAAQLEQGYHQAREAVRANNGIKVLLQLLQPRIVTPPSALDCLRALACRVLLGLARDDTIAHILTKLQVGKKLSELIRDPGSQTSGNEHSRWQAELAQVAIELIAVVTNSGRASTLAATDAATPTLRRIERAAIAAATPITYHSRFFVLFLFYIQYTPSSLVHQSSVQDTPSIQIQWPSGHTPGGFLSDRPKISLQDEALRTKCDLDVASAKKPLSISSTLNCRSKIQPPSQDSLLASSSKISSTSKKSSAPIGPLETPSVSAVKPNLDNDMQFKTPIVLPMKRKLTELKDTGVALAGKRLQTREPGLRSPVFPTPNNTSRKGTLLTEANAYCTPSSTAKDHYGRFKLNATPGDNSDDNPSTHIGQMTLSSQFGFPSDPQPINTERVTLDSLVVQYLKHQHRQCPAPITTLPPLSLSHPHVCPEPRRSLDAPSNVTARLCTREFRSRYGGIHGNRRDRQFVYNRFRPWRTYRDDGGDGGGLLTCITFLGDSSQIAAGSHSGELKIFDSSSNNVVESCAGHQYPLTVVQSYYSGGAQLVLSSSAHDVRLWDASSVSAGPSHSFEGCKAARLSNSGTTFAALSTEPSQKEIMLYDVQTCQLDLKLMDTSATSSVRGHGYSLVHFSPSDTMLLWNGVLWDRRGSGPIHRFDQFTDYGGGGFHPAGNEVIINSEVWDMRKFRLLRSVPSLDQTVIKFNASGDVIYAILRRNLEDVTSAFHTRRVKHPLFAAFRTVDAINYSDIATIPVDRCVLDLATEPTDSFVGLVSMDDQEEMYSSARVYEIGRRRPTDDDSDPDDAESEEEEDDDDEDGDDDSLMGPDIDGDGESDGDDMSNDDDDDSLSEFDDDDDDDGEDGNFMMDGLDFNGGGGIFEIVTEGDEDDDSQVVESPSSGDDEDFRLMDASIDEVEIVGLGISFPDSQHIQNLKHACTALSFEIKVNPPFI</sequence>
<dbReference type="GO" id="GO:0005634">
    <property type="term" value="C:nucleus"/>
    <property type="evidence" value="ECO:0007669"/>
    <property type="project" value="UniProtKB-SubCell"/>
</dbReference>
<dbReference type="InterPro" id="IPR033270">
    <property type="entry name" value="VPRBP/DCAF1"/>
</dbReference>
<feature type="compositionally biased region" description="Low complexity" evidence="3">
    <location>
        <begin position="1197"/>
        <end position="1222"/>
    </location>
</feature>
<feature type="compositionally biased region" description="Basic and acidic residues" evidence="3">
    <location>
        <begin position="178"/>
        <end position="188"/>
    </location>
</feature>
<feature type="compositionally biased region" description="Acidic residues" evidence="3">
    <location>
        <begin position="29"/>
        <end position="51"/>
    </location>
</feature>
<evidence type="ECO:0000256" key="1">
    <source>
        <dbReference type="ARBA" id="ARBA00004123"/>
    </source>
</evidence>
<feature type="compositionally biased region" description="Acidic residues" evidence="3">
    <location>
        <begin position="1757"/>
        <end position="1820"/>
    </location>
</feature>
<gene>
    <name evidence="4" type="ORF">RHGRI_021128</name>
</gene>
<dbReference type="InterPro" id="IPR001680">
    <property type="entry name" value="WD40_rpt"/>
</dbReference>